<gene>
    <name evidence="1" type="ORF">SAPIS_v1c08290</name>
</gene>
<dbReference type="RefSeq" id="WP_023789997.1">
    <property type="nucleotide sequence ID" value="NC_022998.1"/>
</dbReference>
<evidence type="ECO:0000313" key="1">
    <source>
        <dbReference type="EMBL" id="AHB36674.1"/>
    </source>
</evidence>
<dbReference type="HOGENOM" id="CLU_1155808_0_0_14"/>
<protein>
    <submittedName>
        <fullName evidence="1">Uncharacterized protein</fullName>
    </submittedName>
</protein>
<dbReference type="KEGG" id="sapi:SAPIS_v1c08290"/>
<dbReference type="eggNOG" id="ENOG502ZJ9R">
    <property type="taxonomic scope" value="Bacteria"/>
</dbReference>
<name>V5RJD8_SPIAP</name>
<dbReference type="PATRIC" id="fig|1276258.3.peg.850"/>
<evidence type="ECO:0000313" key="2">
    <source>
        <dbReference type="Proteomes" id="UP000018550"/>
    </source>
</evidence>
<reference evidence="1 2" key="1">
    <citation type="journal article" date="2014" name="Genome Announc.">
        <title>Complete Genome Sequence of Spiroplasma apis B31T (ATCC 33834), a Bacterium Associated with May Disease of Honeybees (Apis mellifera).</title>
        <authorList>
            <person name="Ku C."/>
            <person name="Lo W.S."/>
            <person name="Chen L.L."/>
            <person name="Kuo C.H."/>
        </authorList>
    </citation>
    <scope>NUCLEOTIDE SEQUENCE [LARGE SCALE GENOMIC DNA]</scope>
    <source>
        <strain evidence="1">B31</strain>
    </source>
</reference>
<dbReference type="AlphaFoldDB" id="V5RJD8"/>
<keyword evidence="2" id="KW-1185">Reference proteome</keyword>
<dbReference type="Proteomes" id="UP000018550">
    <property type="component" value="Chromosome"/>
</dbReference>
<organism evidence="1 2">
    <name type="scientific">Spiroplasma apis B31</name>
    <dbReference type="NCBI Taxonomy" id="1276258"/>
    <lineage>
        <taxon>Bacteria</taxon>
        <taxon>Bacillati</taxon>
        <taxon>Mycoplasmatota</taxon>
        <taxon>Mollicutes</taxon>
        <taxon>Entomoplasmatales</taxon>
        <taxon>Spiroplasmataceae</taxon>
        <taxon>Spiroplasma</taxon>
    </lineage>
</organism>
<accession>V5RJD8</accession>
<dbReference type="STRING" id="1276258.SAPIS_v1c08290"/>
<proteinExistence type="predicted"/>
<dbReference type="EMBL" id="CP006682">
    <property type="protein sequence ID" value="AHB36674.1"/>
    <property type="molecule type" value="Genomic_DNA"/>
</dbReference>
<sequence length="240" mass="28430">MYYLDFDYRVLYIYKDGQLLHKEPTYCLYNLKSLELIAMGEEARHKLKCDINFLVYIPIENSKIVSEKLLNDYISFILRKYSINESEVKLIIYKYINKFKNYPSISGKNFLQKFSSSDYFFEIRGTESVLYDKQKKQLKVITWGLQDIYKNINYYLNDNYNVTLNTSKIESLIRETKNDISPLNIVARSILNGQEVDIEISNISELFKSSIKKLQNFIKKIDASKISFGPKFIEVFDFVY</sequence>